<protein>
    <submittedName>
        <fullName evidence="1">Uncharacterized protein</fullName>
    </submittedName>
</protein>
<name>A0ABQ8J026_DERPT</name>
<proteinExistence type="predicted"/>
<dbReference type="Proteomes" id="UP000887458">
    <property type="component" value="Unassembled WGS sequence"/>
</dbReference>
<keyword evidence="2" id="KW-1185">Reference proteome</keyword>
<organism evidence="1 2">
    <name type="scientific">Dermatophagoides pteronyssinus</name>
    <name type="common">European house dust mite</name>
    <dbReference type="NCBI Taxonomy" id="6956"/>
    <lineage>
        <taxon>Eukaryota</taxon>
        <taxon>Metazoa</taxon>
        <taxon>Ecdysozoa</taxon>
        <taxon>Arthropoda</taxon>
        <taxon>Chelicerata</taxon>
        <taxon>Arachnida</taxon>
        <taxon>Acari</taxon>
        <taxon>Acariformes</taxon>
        <taxon>Sarcoptiformes</taxon>
        <taxon>Astigmata</taxon>
        <taxon>Psoroptidia</taxon>
        <taxon>Analgoidea</taxon>
        <taxon>Pyroglyphidae</taxon>
        <taxon>Dermatophagoidinae</taxon>
        <taxon>Dermatophagoides</taxon>
    </lineage>
</organism>
<dbReference type="EMBL" id="NJHN03000095">
    <property type="protein sequence ID" value="KAH9415695.1"/>
    <property type="molecule type" value="Genomic_DNA"/>
</dbReference>
<gene>
    <name evidence="1" type="ORF">DERP_000185</name>
</gene>
<evidence type="ECO:0000313" key="1">
    <source>
        <dbReference type="EMBL" id="KAH9415695.1"/>
    </source>
</evidence>
<evidence type="ECO:0000313" key="2">
    <source>
        <dbReference type="Proteomes" id="UP000887458"/>
    </source>
</evidence>
<accession>A0ABQ8J026</accession>
<reference evidence="1 2" key="2">
    <citation type="journal article" date="2022" name="Mol. Biol. Evol.">
        <title>Comparative Genomics Reveals Insights into the Divergent Evolution of Astigmatic Mites and Household Pest Adaptations.</title>
        <authorList>
            <person name="Xiong Q."/>
            <person name="Wan A.T."/>
            <person name="Liu X."/>
            <person name="Fung C.S."/>
            <person name="Xiao X."/>
            <person name="Malainual N."/>
            <person name="Hou J."/>
            <person name="Wang L."/>
            <person name="Wang M."/>
            <person name="Yang K.Y."/>
            <person name="Cui Y."/>
            <person name="Leung E.L."/>
            <person name="Nong W."/>
            <person name="Shin S.K."/>
            <person name="Au S.W."/>
            <person name="Jeong K.Y."/>
            <person name="Chew F.T."/>
            <person name="Hui J.H."/>
            <person name="Leung T.F."/>
            <person name="Tungtrongchitr A."/>
            <person name="Zhong N."/>
            <person name="Liu Z."/>
            <person name="Tsui S.K."/>
        </authorList>
    </citation>
    <scope>NUCLEOTIDE SEQUENCE [LARGE SCALE GENOMIC DNA]</scope>
    <source>
        <strain evidence="1">Derp</strain>
    </source>
</reference>
<sequence>MATAEWPARALAVCNDRGNGIEPEGSTLLHVMDGPLRGVNVTAVCDSRGVGGSPLQFGISH</sequence>
<comment type="caution">
    <text evidence="1">The sequence shown here is derived from an EMBL/GenBank/DDBJ whole genome shotgun (WGS) entry which is preliminary data.</text>
</comment>
<reference evidence="1 2" key="1">
    <citation type="journal article" date="2018" name="J. Allergy Clin. Immunol.">
        <title>High-quality assembly of Dermatophagoides pteronyssinus genome and transcriptome reveals a wide range of novel allergens.</title>
        <authorList>
            <person name="Liu X.Y."/>
            <person name="Yang K.Y."/>
            <person name="Wang M.Q."/>
            <person name="Kwok J.S."/>
            <person name="Zeng X."/>
            <person name="Yang Z."/>
            <person name="Xiao X.J."/>
            <person name="Lau C.P."/>
            <person name="Li Y."/>
            <person name="Huang Z.M."/>
            <person name="Ba J.G."/>
            <person name="Yim A.K."/>
            <person name="Ouyang C.Y."/>
            <person name="Ngai S.M."/>
            <person name="Chan T.F."/>
            <person name="Leung E.L."/>
            <person name="Liu L."/>
            <person name="Liu Z.G."/>
            <person name="Tsui S.K."/>
        </authorList>
    </citation>
    <scope>NUCLEOTIDE SEQUENCE [LARGE SCALE GENOMIC DNA]</scope>
    <source>
        <strain evidence="1">Derp</strain>
    </source>
</reference>